<dbReference type="GO" id="GO:0005524">
    <property type="term" value="F:ATP binding"/>
    <property type="evidence" value="ECO:0007669"/>
    <property type="project" value="UniProtKB-KW"/>
</dbReference>
<dbReference type="PANTHER" id="PTHR30201">
    <property type="entry name" value="TRIPHOSPHORIBOSYL-DEPHOSPHO-COA SYNTHASE"/>
    <property type="match status" value="1"/>
</dbReference>
<dbReference type="GO" id="GO:0051191">
    <property type="term" value="P:prosthetic group biosynthetic process"/>
    <property type="evidence" value="ECO:0007669"/>
    <property type="project" value="TreeGrafter"/>
</dbReference>
<evidence type="ECO:0000313" key="7">
    <source>
        <dbReference type="Proteomes" id="UP000251853"/>
    </source>
</evidence>
<dbReference type="Proteomes" id="UP000251853">
    <property type="component" value="Unassembled WGS sequence"/>
</dbReference>
<dbReference type="GO" id="GO:0046917">
    <property type="term" value="F:triphosphoribosyl-dephospho-CoA synthase activity"/>
    <property type="evidence" value="ECO:0007669"/>
    <property type="project" value="UniProtKB-EC"/>
</dbReference>
<evidence type="ECO:0000313" key="6">
    <source>
        <dbReference type="EMBL" id="SQB04107.1"/>
    </source>
</evidence>
<sequence length="147" mass="16184">MTKGIVEHDFREVTEENAGTTGEKLYVKYGITGIRGQAEKGVPAVMEAGLPALERGLKKGLSLEQAGCAALLALMVSTVDTNLIGRSNRETQLQVTEEIKEILEKNPYPEEDMLEILDRAFISKNLSPGGSADLLAFTYFLYFLKEQ</sequence>
<keyword evidence="4" id="KW-0547">Nucleotide-binding</keyword>
<protein>
    <recommendedName>
        <fullName evidence="2">triphosphoribosyl-dephospho-CoA synthase</fullName>
        <ecNumber evidence="2">2.4.2.52</ecNumber>
    </recommendedName>
</protein>
<evidence type="ECO:0000256" key="4">
    <source>
        <dbReference type="ARBA" id="ARBA00022741"/>
    </source>
</evidence>
<evidence type="ECO:0000256" key="2">
    <source>
        <dbReference type="ARBA" id="ARBA00012074"/>
    </source>
</evidence>
<proteinExistence type="predicted"/>
<dbReference type="Gene3D" id="1.10.4200.10">
    <property type="entry name" value="Triphosphoribosyl-dephospho-CoA protein"/>
    <property type="match status" value="1"/>
</dbReference>
<dbReference type="InterPro" id="IPR002736">
    <property type="entry name" value="CitG"/>
</dbReference>
<evidence type="ECO:0000256" key="3">
    <source>
        <dbReference type="ARBA" id="ARBA00022679"/>
    </source>
</evidence>
<organism evidence="6 7">
    <name type="scientific">Enterocloster clostridioformis</name>
    <dbReference type="NCBI Taxonomy" id="1531"/>
    <lineage>
        <taxon>Bacteria</taxon>
        <taxon>Bacillati</taxon>
        <taxon>Bacillota</taxon>
        <taxon>Clostridia</taxon>
        <taxon>Lachnospirales</taxon>
        <taxon>Lachnospiraceae</taxon>
        <taxon>Enterocloster</taxon>
    </lineage>
</organism>
<name>A0A2X2TPH9_9FIRM</name>
<accession>A0A2X2TPH9</accession>
<keyword evidence="5" id="KW-0067">ATP-binding</keyword>
<dbReference type="PANTHER" id="PTHR30201:SF2">
    <property type="entry name" value="2-(5''-TRIPHOSPHORIBOSYL)-3'-DEPHOSPHOCOENZYME-A SYNTHASE"/>
    <property type="match status" value="1"/>
</dbReference>
<dbReference type="Pfam" id="PF01874">
    <property type="entry name" value="CitG"/>
    <property type="match status" value="1"/>
</dbReference>
<keyword evidence="3" id="KW-0808">Transferase</keyword>
<dbReference type="AlphaFoldDB" id="A0A2X2TPH9"/>
<evidence type="ECO:0000256" key="1">
    <source>
        <dbReference type="ARBA" id="ARBA00001210"/>
    </source>
</evidence>
<evidence type="ECO:0000256" key="5">
    <source>
        <dbReference type="ARBA" id="ARBA00022840"/>
    </source>
</evidence>
<keyword evidence="7" id="KW-1185">Reference proteome</keyword>
<gene>
    <name evidence="6" type="primary">citG</name>
    <name evidence="6" type="ORF">NCTC11224_00500</name>
</gene>
<reference evidence="6 7" key="1">
    <citation type="submission" date="2018-06" db="EMBL/GenBank/DDBJ databases">
        <authorList>
            <consortium name="Pathogen Informatics"/>
            <person name="Doyle S."/>
        </authorList>
    </citation>
    <scope>NUCLEOTIDE SEQUENCE [LARGE SCALE GENOMIC DNA]</scope>
    <source>
        <strain evidence="6 7">NCTC11224</strain>
    </source>
</reference>
<comment type="catalytic activity">
    <reaction evidence="1">
        <text>3'-dephospho-CoA + ATP = 2'-(5''-triphospho-alpha-D-ribosyl)-3'-dephospho-CoA + adenine</text>
        <dbReference type="Rhea" id="RHEA:15117"/>
        <dbReference type="ChEBI" id="CHEBI:16708"/>
        <dbReference type="ChEBI" id="CHEBI:30616"/>
        <dbReference type="ChEBI" id="CHEBI:57328"/>
        <dbReference type="ChEBI" id="CHEBI:61378"/>
        <dbReference type="EC" id="2.4.2.52"/>
    </reaction>
</comment>
<dbReference type="EC" id="2.4.2.52" evidence="2"/>
<dbReference type="EMBL" id="UAVW01000001">
    <property type="protein sequence ID" value="SQB04107.1"/>
    <property type="molecule type" value="Genomic_DNA"/>
</dbReference>